<dbReference type="Pfam" id="PF10644">
    <property type="entry name" value="Misat_Tub_SegII"/>
    <property type="match status" value="1"/>
</dbReference>
<feature type="domain" description="Misato Segment II tubulin-like" evidence="4">
    <location>
        <begin position="4"/>
        <end position="116"/>
    </location>
</feature>
<dbReference type="Pfam" id="PF14881">
    <property type="entry name" value="Tubulin_3"/>
    <property type="match status" value="1"/>
</dbReference>
<dbReference type="GeneID" id="107271543"/>
<protein>
    <submittedName>
        <fullName evidence="7">Protein misato</fullName>
    </submittedName>
</protein>
<dbReference type="Gene3D" id="3.40.50.1440">
    <property type="entry name" value="Tubulin/FtsZ, GTPase domain"/>
    <property type="match status" value="1"/>
</dbReference>
<evidence type="ECO:0000256" key="1">
    <source>
        <dbReference type="ARBA" id="ARBA00004173"/>
    </source>
</evidence>
<dbReference type="InterPro" id="IPR029209">
    <property type="entry name" value="DML1/Misato_tubulin"/>
</dbReference>
<evidence type="ECO:0000313" key="6">
    <source>
        <dbReference type="Proteomes" id="UP000694920"/>
    </source>
</evidence>
<feature type="domain" description="DML1/Misato tubulin" evidence="5">
    <location>
        <begin position="130"/>
        <end position="313"/>
    </location>
</feature>
<dbReference type="InterPro" id="IPR019605">
    <property type="entry name" value="Misato_II_tubulin-like"/>
</dbReference>
<dbReference type="AlphaFoldDB" id="A0AAJ7C7B7"/>
<dbReference type="CTD" id="33119"/>
<dbReference type="CDD" id="cd06060">
    <property type="entry name" value="misato"/>
    <property type="match status" value="1"/>
</dbReference>
<dbReference type="InterPro" id="IPR036525">
    <property type="entry name" value="Tubulin/FtsZ_GTPase_sf"/>
</dbReference>
<evidence type="ECO:0000256" key="3">
    <source>
        <dbReference type="ARBA" id="ARBA00023128"/>
    </source>
</evidence>
<keyword evidence="3" id="KW-0496">Mitochondrion</keyword>
<sequence>MTAREILSFQFGHYSNFIGTHWWNIQESNFSYDQDHPSDINHDVLYRQGETQRKEVTFTPRLLAVDLKGTLGYLSEQGNLYEECDSEESNSLWENKDLEVVTEPAPAKSPFIQSLEANAGESARKFDLESEVNSWVDYLVPRFHPRTINILKQYKHACTSQPFDIFNYGLNIWKNAQYSEDFCDKIRSYVEECDMMQGFHVILDSTDGFAGFGAACIQYLRDEYGKSILSFPAIDGKSSEPSAANLIKVVNTALCWQSIGEHSSLFSPLCAGTSGWLPSDVPREFANLTYNRDLKYHSSALLATALDTVTLRYRNKAYPASALSDLCADLNKLGRKAAAISLSLPFPMTVKRDLIDILDDFDGSPWTSLTPSCEITTDKNMQSIVLRGVLEERLKRPLHDARKQMAKPAYRCSTVHEMMTMYLAYSCHASATHLTVINEPLKIKNPFPKIFNNNVHANGDIAAWPVGEDVKSVPVMAGLHSGEGLSKMFSSLHDQAMKVKSIKKFHAFQDSGLEQDEYAECLNYLLDCKEAYEDHYV</sequence>
<evidence type="ECO:0000259" key="4">
    <source>
        <dbReference type="Pfam" id="PF10644"/>
    </source>
</evidence>
<dbReference type="RefSeq" id="XP_015603169.1">
    <property type="nucleotide sequence ID" value="XM_015747683.2"/>
</dbReference>
<evidence type="ECO:0000256" key="2">
    <source>
        <dbReference type="ARBA" id="ARBA00008507"/>
    </source>
</evidence>
<keyword evidence="6" id="KW-1185">Reference proteome</keyword>
<dbReference type="SUPFAM" id="SSF52490">
    <property type="entry name" value="Tubulin nucleotide-binding domain-like"/>
    <property type="match status" value="1"/>
</dbReference>
<dbReference type="KEGG" id="ccin:107271543"/>
<dbReference type="Proteomes" id="UP000694920">
    <property type="component" value="Unplaced"/>
</dbReference>
<evidence type="ECO:0000259" key="5">
    <source>
        <dbReference type="Pfam" id="PF14881"/>
    </source>
</evidence>
<dbReference type="PANTHER" id="PTHR13391:SF0">
    <property type="entry name" value="PROTEIN MISATO HOMOLOG 1"/>
    <property type="match status" value="1"/>
</dbReference>
<dbReference type="InterPro" id="IPR049942">
    <property type="entry name" value="DML1/Misato"/>
</dbReference>
<accession>A0AAJ7C7B7</accession>
<dbReference type="PANTHER" id="PTHR13391">
    <property type="entry name" value="MITOCHONDRIAL DISTRIBUTION REGULATOR MISATO"/>
    <property type="match status" value="1"/>
</dbReference>
<organism evidence="6 7">
    <name type="scientific">Cephus cinctus</name>
    <name type="common">Wheat stem sawfly</name>
    <dbReference type="NCBI Taxonomy" id="211228"/>
    <lineage>
        <taxon>Eukaryota</taxon>
        <taxon>Metazoa</taxon>
        <taxon>Ecdysozoa</taxon>
        <taxon>Arthropoda</taxon>
        <taxon>Hexapoda</taxon>
        <taxon>Insecta</taxon>
        <taxon>Pterygota</taxon>
        <taxon>Neoptera</taxon>
        <taxon>Endopterygota</taxon>
        <taxon>Hymenoptera</taxon>
        <taxon>Cephoidea</taxon>
        <taxon>Cephidae</taxon>
        <taxon>Cephus</taxon>
    </lineage>
</organism>
<evidence type="ECO:0000313" key="7">
    <source>
        <dbReference type="RefSeq" id="XP_015603169.1"/>
    </source>
</evidence>
<dbReference type="GO" id="GO:0005739">
    <property type="term" value="C:mitochondrion"/>
    <property type="evidence" value="ECO:0007669"/>
    <property type="project" value="UniProtKB-SubCell"/>
</dbReference>
<comment type="subcellular location">
    <subcellularLocation>
        <location evidence="1">Mitochondrion</location>
    </subcellularLocation>
</comment>
<comment type="similarity">
    <text evidence="2">Belongs to the misato family.</text>
</comment>
<gene>
    <name evidence="7" type="primary">LOC107271543</name>
</gene>
<dbReference type="GO" id="GO:0007005">
    <property type="term" value="P:mitochondrion organization"/>
    <property type="evidence" value="ECO:0007669"/>
    <property type="project" value="InterPro"/>
</dbReference>
<name>A0AAJ7C7B7_CEPCN</name>
<reference evidence="7" key="1">
    <citation type="submission" date="2025-08" db="UniProtKB">
        <authorList>
            <consortium name="RefSeq"/>
        </authorList>
    </citation>
    <scope>IDENTIFICATION</scope>
</reference>
<proteinExistence type="inferred from homology"/>